<name>A0ACC0BGK7_CATRO</name>
<proteinExistence type="predicted"/>
<comment type="caution">
    <text evidence="1">The sequence shown here is derived from an EMBL/GenBank/DDBJ whole genome shotgun (WGS) entry which is preliminary data.</text>
</comment>
<accession>A0ACC0BGK7</accession>
<gene>
    <name evidence="1" type="ORF">M9H77_12112</name>
</gene>
<dbReference type="Proteomes" id="UP001060085">
    <property type="component" value="Linkage Group LG03"/>
</dbReference>
<sequence>MKNEAYQLWVELGVGVVEKDQVLLKARSLEYGYEDLVSLKIQNHINPIQVIILGISTSIEGSLNRASQVGSQLFHLASLKNTGAPKFKEYSPAKTPPEYKEIFCTTLAID</sequence>
<evidence type="ECO:0000313" key="1">
    <source>
        <dbReference type="EMBL" id="KAI5671748.1"/>
    </source>
</evidence>
<organism evidence="1 2">
    <name type="scientific">Catharanthus roseus</name>
    <name type="common">Madagascar periwinkle</name>
    <name type="synonym">Vinca rosea</name>
    <dbReference type="NCBI Taxonomy" id="4058"/>
    <lineage>
        <taxon>Eukaryota</taxon>
        <taxon>Viridiplantae</taxon>
        <taxon>Streptophyta</taxon>
        <taxon>Embryophyta</taxon>
        <taxon>Tracheophyta</taxon>
        <taxon>Spermatophyta</taxon>
        <taxon>Magnoliopsida</taxon>
        <taxon>eudicotyledons</taxon>
        <taxon>Gunneridae</taxon>
        <taxon>Pentapetalae</taxon>
        <taxon>asterids</taxon>
        <taxon>lamiids</taxon>
        <taxon>Gentianales</taxon>
        <taxon>Apocynaceae</taxon>
        <taxon>Rauvolfioideae</taxon>
        <taxon>Vinceae</taxon>
        <taxon>Catharanthinae</taxon>
        <taxon>Catharanthus</taxon>
    </lineage>
</organism>
<evidence type="ECO:0000313" key="2">
    <source>
        <dbReference type="Proteomes" id="UP001060085"/>
    </source>
</evidence>
<reference evidence="2" key="1">
    <citation type="journal article" date="2023" name="Nat. Plants">
        <title>Single-cell RNA sequencing provides a high-resolution roadmap for understanding the multicellular compartmentation of specialized metabolism.</title>
        <authorList>
            <person name="Sun S."/>
            <person name="Shen X."/>
            <person name="Li Y."/>
            <person name="Li Y."/>
            <person name="Wang S."/>
            <person name="Li R."/>
            <person name="Zhang H."/>
            <person name="Shen G."/>
            <person name="Guo B."/>
            <person name="Wei J."/>
            <person name="Xu J."/>
            <person name="St-Pierre B."/>
            <person name="Chen S."/>
            <person name="Sun C."/>
        </authorList>
    </citation>
    <scope>NUCLEOTIDE SEQUENCE [LARGE SCALE GENOMIC DNA]</scope>
</reference>
<protein>
    <submittedName>
        <fullName evidence="1">Uncharacterized protein</fullName>
    </submittedName>
</protein>
<dbReference type="EMBL" id="CM044703">
    <property type="protein sequence ID" value="KAI5671748.1"/>
    <property type="molecule type" value="Genomic_DNA"/>
</dbReference>
<keyword evidence="2" id="KW-1185">Reference proteome</keyword>